<evidence type="ECO:0000256" key="1">
    <source>
        <dbReference type="ARBA" id="ARBA00004604"/>
    </source>
</evidence>
<dbReference type="EMBL" id="RJVU01069537">
    <property type="protein sequence ID" value="ROI69382.1"/>
    <property type="molecule type" value="Genomic_DNA"/>
</dbReference>
<feature type="compositionally biased region" description="Basic residues" evidence="8">
    <location>
        <begin position="295"/>
        <end position="307"/>
    </location>
</feature>
<evidence type="ECO:0000313" key="12">
    <source>
        <dbReference type="Proteomes" id="UP000281406"/>
    </source>
</evidence>
<feature type="domain" description="RNA polymerase Rpb7-like N-terminal" evidence="9">
    <location>
        <begin position="70"/>
        <end position="125"/>
    </location>
</feature>
<keyword evidence="4" id="KW-0597">Phosphoprotein</keyword>
<dbReference type="InterPro" id="IPR005576">
    <property type="entry name" value="Rpb7-like_N"/>
</dbReference>
<proteinExistence type="inferred from homology"/>
<keyword evidence="6 7" id="KW-0539">Nucleus</keyword>
<evidence type="ECO:0000256" key="6">
    <source>
        <dbReference type="ARBA" id="ARBA00023242"/>
    </source>
</evidence>
<dbReference type="PANTHER" id="PTHR12709">
    <property type="entry name" value="DNA-DIRECTED RNA POLYMERASE II, III"/>
    <property type="match status" value="1"/>
</dbReference>
<reference evidence="11 12" key="1">
    <citation type="submission" date="2018-10" db="EMBL/GenBank/DDBJ databases">
        <title>Genome assembly for a Yunnan-Guizhou Plateau 3E fish, Anabarilius grahami (Regan), and its evolutionary and genetic applications.</title>
        <authorList>
            <person name="Jiang W."/>
        </authorList>
    </citation>
    <scope>NUCLEOTIDE SEQUENCE [LARGE SCALE GENOMIC DNA]</scope>
    <source>
        <strain evidence="11">AG-KIZ</strain>
        <tissue evidence="11">Muscle</tissue>
    </source>
</reference>
<evidence type="ECO:0000256" key="4">
    <source>
        <dbReference type="ARBA" id="ARBA00022553"/>
    </source>
</evidence>
<evidence type="ECO:0000259" key="10">
    <source>
        <dbReference type="Pfam" id="PF17875"/>
    </source>
</evidence>
<comment type="function">
    <text evidence="7">DNA-dependent RNA polymerase which catalyzes the transcription of DNA into RNA using the four ribonucleoside triphosphates as substrates.</text>
</comment>
<evidence type="ECO:0000259" key="9">
    <source>
        <dbReference type="Pfam" id="PF03876"/>
    </source>
</evidence>
<feature type="region of interest" description="Disordered" evidence="8">
    <location>
        <begin position="224"/>
        <end position="358"/>
    </location>
</feature>
<keyword evidence="5 7" id="KW-0804">Transcription</keyword>
<dbReference type="Pfam" id="PF03876">
    <property type="entry name" value="SHS2_Rpb7-N"/>
    <property type="match status" value="1"/>
</dbReference>
<dbReference type="PANTHER" id="PTHR12709:SF5">
    <property type="entry name" value="DNA-DIRECTED RNA POLYMERASE I SUBUNIT RPA43"/>
    <property type="match status" value="1"/>
</dbReference>
<dbReference type="Proteomes" id="UP000281406">
    <property type="component" value="Unassembled WGS sequence"/>
</dbReference>
<dbReference type="OrthoDB" id="10250504at2759"/>
<dbReference type="InterPro" id="IPR041178">
    <property type="entry name" value="RPA43_OB"/>
</dbReference>
<dbReference type="FunFam" id="3.30.1490.120:FF:000003">
    <property type="entry name" value="DNA-directed RNA polymerase I subunit RPA43"/>
    <property type="match status" value="1"/>
</dbReference>
<feature type="domain" description="RPA43 OB" evidence="10">
    <location>
        <begin position="140"/>
        <end position="291"/>
    </location>
</feature>
<name>A0A3N0XLU7_ANAGA</name>
<keyword evidence="12" id="KW-1185">Reference proteome</keyword>
<evidence type="ECO:0000256" key="8">
    <source>
        <dbReference type="SAM" id="MobiDB-lite"/>
    </source>
</evidence>
<gene>
    <name evidence="11" type="ORF">DPX16_14322</name>
</gene>
<feature type="compositionally biased region" description="Polar residues" evidence="8">
    <location>
        <begin position="269"/>
        <end position="293"/>
    </location>
</feature>
<evidence type="ECO:0000256" key="2">
    <source>
        <dbReference type="ARBA" id="ARBA00005930"/>
    </source>
</evidence>
<comment type="subcellular location">
    <subcellularLocation>
        <location evidence="1">Nucleus</location>
        <location evidence="1">Nucleolus</location>
    </subcellularLocation>
</comment>
<dbReference type="InterPro" id="IPR036898">
    <property type="entry name" value="RNA_pol_Rpb7-like_N_sf"/>
</dbReference>
<dbReference type="Gene3D" id="2.40.50.1060">
    <property type="match status" value="1"/>
</dbReference>
<keyword evidence="3 7" id="KW-0240">DNA-directed RNA polymerase</keyword>
<dbReference type="Pfam" id="PF17875">
    <property type="entry name" value="RPA43_OB"/>
    <property type="match status" value="1"/>
</dbReference>
<sequence>MANWTQENGAAEPVKNPADVATIAQISSGNVPARPDESSAAVPCLIPSFADAVKLLNASYSCLVLDTQRRHISLPPVYLRKKRSGIQEELNAELLKYSGSLNGVPMAYDNIKILGQHGDIYDDQGFIHLNIEASFVIFQPTKGSKLVGVINKMGVGHVGCLVHGCFNASVMKPSQMSLEQWRDSGLNVGQSLEFEVFQLDTDTAGVLLIKGWLLESRVRELLGQTKQRESTVESATEPEATEGTTDSPKPKKKKKKDEREKESAADESVNGNNLQQPSENNETTVDTMEVDSNSNRHHKEKKKKKKDKKQELDEILPSELPVSDSSGYISDKTSRKRAAENEDRPQDDSEIMSPAKKKKKHKYCRRVNGCLVQMPDSRVIPVMSWTARCCNPKREGVCGKVLLLSEDDRDELRWVERIWRDVRLDRRVVGVPDGF</sequence>
<dbReference type="InterPro" id="IPR041901">
    <property type="entry name" value="RNAP_I_Rpa43_N"/>
</dbReference>
<dbReference type="Gene3D" id="3.30.1490.120">
    <property type="entry name" value="RNA polymerase Rpb7-like, N-terminal domain"/>
    <property type="match status" value="1"/>
</dbReference>
<comment type="similarity">
    <text evidence="2">Belongs to the eukaryotic RPA43 RNA polymerase subunit family.</text>
</comment>
<evidence type="ECO:0000256" key="5">
    <source>
        <dbReference type="ARBA" id="ARBA00023163"/>
    </source>
</evidence>
<organism evidence="11 12">
    <name type="scientific">Anabarilius grahami</name>
    <name type="common">Kanglang fish</name>
    <name type="synonym">Barilius grahami</name>
    <dbReference type="NCBI Taxonomy" id="495550"/>
    <lineage>
        <taxon>Eukaryota</taxon>
        <taxon>Metazoa</taxon>
        <taxon>Chordata</taxon>
        <taxon>Craniata</taxon>
        <taxon>Vertebrata</taxon>
        <taxon>Euteleostomi</taxon>
        <taxon>Actinopterygii</taxon>
        <taxon>Neopterygii</taxon>
        <taxon>Teleostei</taxon>
        <taxon>Ostariophysi</taxon>
        <taxon>Cypriniformes</taxon>
        <taxon>Xenocyprididae</taxon>
        <taxon>Xenocypridinae</taxon>
        <taxon>Xenocypridinae incertae sedis</taxon>
        <taxon>Anabarilius</taxon>
    </lineage>
</organism>
<dbReference type="GO" id="GO:0006352">
    <property type="term" value="P:DNA-templated transcription initiation"/>
    <property type="evidence" value="ECO:0007669"/>
    <property type="project" value="UniProtKB-UniRule"/>
</dbReference>
<dbReference type="GO" id="GO:0005736">
    <property type="term" value="C:RNA polymerase I complex"/>
    <property type="evidence" value="ECO:0007669"/>
    <property type="project" value="TreeGrafter"/>
</dbReference>
<evidence type="ECO:0000313" key="11">
    <source>
        <dbReference type="EMBL" id="ROI69382.1"/>
    </source>
</evidence>
<dbReference type="GO" id="GO:0006362">
    <property type="term" value="P:transcription elongation by RNA polymerase I"/>
    <property type="evidence" value="ECO:0007669"/>
    <property type="project" value="TreeGrafter"/>
</dbReference>
<comment type="caution">
    <text evidence="11">The sequence shown here is derived from an EMBL/GenBank/DDBJ whole genome shotgun (WGS) entry which is preliminary data.</text>
</comment>
<protein>
    <recommendedName>
        <fullName evidence="7">DNA-directed RNA polymerase subunit</fullName>
    </recommendedName>
</protein>
<dbReference type="CDD" id="cd04328">
    <property type="entry name" value="RNAP_I_Rpa43_N"/>
    <property type="match status" value="1"/>
</dbReference>
<evidence type="ECO:0000256" key="3">
    <source>
        <dbReference type="ARBA" id="ARBA00022478"/>
    </source>
</evidence>
<dbReference type="AlphaFoldDB" id="A0A3N0XLU7"/>
<dbReference type="InterPro" id="IPR045113">
    <property type="entry name" value="Rpb7-like"/>
</dbReference>
<accession>A0A3N0XLU7</accession>
<evidence type="ECO:0000256" key="7">
    <source>
        <dbReference type="RuleBase" id="RU369086"/>
    </source>
</evidence>
<feature type="compositionally biased region" description="Basic and acidic residues" evidence="8">
    <location>
        <begin position="337"/>
        <end position="347"/>
    </location>
</feature>